<gene>
    <name evidence="8" type="ORF">BDA99DRAFT_609124</name>
</gene>
<dbReference type="PROSITE" id="PS50217">
    <property type="entry name" value="BZIP"/>
    <property type="match status" value="1"/>
</dbReference>
<comment type="caution">
    <text evidence="8">The sequence shown here is derived from an EMBL/GenBank/DDBJ whole genome shotgun (WGS) entry which is preliminary data.</text>
</comment>
<evidence type="ECO:0000256" key="5">
    <source>
        <dbReference type="SAM" id="Coils"/>
    </source>
</evidence>
<dbReference type="Pfam" id="PF00170">
    <property type="entry name" value="bZIP_1"/>
    <property type="match status" value="1"/>
</dbReference>
<dbReference type="PANTHER" id="PTHR19304">
    <property type="entry name" value="CYCLIC-AMP RESPONSE ELEMENT BINDING PROTEIN"/>
    <property type="match status" value="1"/>
</dbReference>
<evidence type="ECO:0000256" key="2">
    <source>
        <dbReference type="ARBA" id="ARBA00023015"/>
    </source>
</evidence>
<evidence type="ECO:0000256" key="4">
    <source>
        <dbReference type="ARBA" id="ARBA00023242"/>
    </source>
</evidence>
<dbReference type="PROSITE" id="PS00036">
    <property type="entry name" value="BZIP_BASIC"/>
    <property type="match status" value="1"/>
</dbReference>
<feature type="coiled-coil region" evidence="5">
    <location>
        <begin position="242"/>
        <end position="276"/>
    </location>
</feature>
<dbReference type="InterPro" id="IPR051027">
    <property type="entry name" value="bZIP_transcription_factors"/>
</dbReference>
<evidence type="ECO:0000313" key="8">
    <source>
        <dbReference type="EMBL" id="KAI9247960.1"/>
    </source>
</evidence>
<dbReference type="EMBL" id="JAIXMP010000040">
    <property type="protein sequence ID" value="KAI9247960.1"/>
    <property type="molecule type" value="Genomic_DNA"/>
</dbReference>
<evidence type="ECO:0000259" key="7">
    <source>
        <dbReference type="PROSITE" id="PS50217"/>
    </source>
</evidence>
<comment type="subcellular location">
    <subcellularLocation>
        <location evidence="1">Nucleus</location>
    </subcellularLocation>
</comment>
<dbReference type="Gene3D" id="1.20.5.170">
    <property type="match status" value="1"/>
</dbReference>
<keyword evidence="3" id="KW-0804">Transcription</keyword>
<name>A0AAD5JP27_9FUNG</name>
<evidence type="ECO:0000313" key="9">
    <source>
        <dbReference type="Proteomes" id="UP001209540"/>
    </source>
</evidence>
<sequence>MNAEQPPLTTPTRFLLECSATGYPLPSVTDDPFNRCIPLTPPLPTAIHLQHSNTAEHSLHQQHQHVFAQPIFATHPTSYYPTQQPQQMMLPIKQQQRHYQPPTPPPGMPTFANQPPLTHTASVTNDTTSTVGTNNSTTMVTSTSTPIVTENSIFPPPPPLLQHPTTTTTTTTCIPSDTFHHQIELPPSPPKSTTTSRKRRVSLVQHENEEDDFEGDDEQRKKLLERNRVAASKCRQKKKKWMQDLEIRSEQVISRNEELKVLLSKLREESMFLRNQLLTHSDCNCTMVQAYLRRSSARLSLGGDMSLSTTTAADTVAELMNHHQSSPSFSSPSSSHRSSPETL</sequence>
<keyword evidence="4" id="KW-0539">Nucleus</keyword>
<dbReference type="Proteomes" id="UP001209540">
    <property type="component" value="Unassembled WGS sequence"/>
</dbReference>
<keyword evidence="2" id="KW-0805">Transcription regulation</keyword>
<dbReference type="CDD" id="cd14687">
    <property type="entry name" value="bZIP_ATF2"/>
    <property type="match status" value="1"/>
</dbReference>
<keyword evidence="5" id="KW-0175">Coiled coil</keyword>
<dbReference type="SMART" id="SM00338">
    <property type="entry name" value="BRLZ"/>
    <property type="match status" value="1"/>
</dbReference>
<dbReference type="GO" id="GO:0003700">
    <property type="term" value="F:DNA-binding transcription factor activity"/>
    <property type="evidence" value="ECO:0007669"/>
    <property type="project" value="InterPro"/>
</dbReference>
<feature type="domain" description="BZIP" evidence="7">
    <location>
        <begin position="217"/>
        <end position="280"/>
    </location>
</feature>
<evidence type="ECO:0000256" key="1">
    <source>
        <dbReference type="ARBA" id="ARBA00004123"/>
    </source>
</evidence>
<organism evidence="8 9">
    <name type="scientific">Phascolomyces articulosus</name>
    <dbReference type="NCBI Taxonomy" id="60185"/>
    <lineage>
        <taxon>Eukaryota</taxon>
        <taxon>Fungi</taxon>
        <taxon>Fungi incertae sedis</taxon>
        <taxon>Mucoromycota</taxon>
        <taxon>Mucoromycotina</taxon>
        <taxon>Mucoromycetes</taxon>
        <taxon>Mucorales</taxon>
        <taxon>Lichtheimiaceae</taxon>
        <taxon>Phascolomyces</taxon>
    </lineage>
</organism>
<evidence type="ECO:0000256" key="3">
    <source>
        <dbReference type="ARBA" id="ARBA00023163"/>
    </source>
</evidence>
<reference evidence="8" key="1">
    <citation type="journal article" date="2022" name="IScience">
        <title>Evolution of zygomycete secretomes and the origins of terrestrial fungal ecologies.</title>
        <authorList>
            <person name="Chang Y."/>
            <person name="Wang Y."/>
            <person name="Mondo S."/>
            <person name="Ahrendt S."/>
            <person name="Andreopoulos W."/>
            <person name="Barry K."/>
            <person name="Beard J."/>
            <person name="Benny G.L."/>
            <person name="Blankenship S."/>
            <person name="Bonito G."/>
            <person name="Cuomo C."/>
            <person name="Desiro A."/>
            <person name="Gervers K.A."/>
            <person name="Hundley H."/>
            <person name="Kuo A."/>
            <person name="LaButti K."/>
            <person name="Lang B.F."/>
            <person name="Lipzen A."/>
            <person name="O'Donnell K."/>
            <person name="Pangilinan J."/>
            <person name="Reynolds N."/>
            <person name="Sandor L."/>
            <person name="Smith M.E."/>
            <person name="Tsang A."/>
            <person name="Grigoriev I.V."/>
            <person name="Stajich J.E."/>
            <person name="Spatafora J.W."/>
        </authorList>
    </citation>
    <scope>NUCLEOTIDE SEQUENCE</scope>
    <source>
        <strain evidence="8">RSA 2281</strain>
    </source>
</reference>
<feature type="region of interest" description="Disordered" evidence="6">
    <location>
        <begin position="321"/>
        <end position="343"/>
    </location>
</feature>
<dbReference type="InterPro" id="IPR004827">
    <property type="entry name" value="bZIP"/>
</dbReference>
<feature type="compositionally biased region" description="Low complexity" evidence="6">
    <location>
        <begin position="322"/>
        <end position="337"/>
    </location>
</feature>
<dbReference type="InterPro" id="IPR046347">
    <property type="entry name" value="bZIP_sf"/>
</dbReference>
<keyword evidence="9" id="KW-1185">Reference proteome</keyword>
<evidence type="ECO:0000256" key="6">
    <source>
        <dbReference type="SAM" id="MobiDB-lite"/>
    </source>
</evidence>
<protein>
    <recommendedName>
        <fullName evidence="7">BZIP domain-containing protein</fullName>
    </recommendedName>
</protein>
<proteinExistence type="predicted"/>
<reference evidence="8" key="2">
    <citation type="submission" date="2023-02" db="EMBL/GenBank/DDBJ databases">
        <authorList>
            <consortium name="DOE Joint Genome Institute"/>
            <person name="Mondo S.J."/>
            <person name="Chang Y."/>
            <person name="Wang Y."/>
            <person name="Ahrendt S."/>
            <person name="Andreopoulos W."/>
            <person name="Barry K."/>
            <person name="Beard J."/>
            <person name="Benny G.L."/>
            <person name="Blankenship S."/>
            <person name="Bonito G."/>
            <person name="Cuomo C."/>
            <person name="Desiro A."/>
            <person name="Gervers K.A."/>
            <person name="Hundley H."/>
            <person name="Kuo A."/>
            <person name="LaButti K."/>
            <person name="Lang B.F."/>
            <person name="Lipzen A."/>
            <person name="O'Donnell K."/>
            <person name="Pangilinan J."/>
            <person name="Reynolds N."/>
            <person name="Sandor L."/>
            <person name="Smith M.W."/>
            <person name="Tsang A."/>
            <person name="Grigoriev I.V."/>
            <person name="Stajich J.E."/>
            <person name="Spatafora J.W."/>
        </authorList>
    </citation>
    <scope>NUCLEOTIDE SEQUENCE</scope>
    <source>
        <strain evidence="8">RSA 2281</strain>
    </source>
</reference>
<accession>A0AAD5JP27</accession>
<feature type="region of interest" description="Disordered" evidence="6">
    <location>
        <begin position="179"/>
        <end position="216"/>
    </location>
</feature>
<dbReference type="SUPFAM" id="SSF57959">
    <property type="entry name" value="Leucine zipper domain"/>
    <property type="match status" value="1"/>
</dbReference>
<dbReference type="AlphaFoldDB" id="A0AAD5JP27"/>
<dbReference type="GO" id="GO:0005634">
    <property type="term" value="C:nucleus"/>
    <property type="evidence" value="ECO:0007669"/>
    <property type="project" value="UniProtKB-SubCell"/>
</dbReference>